<keyword evidence="4 5" id="KW-0349">Heme</keyword>
<dbReference type="InterPro" id="IPR037217">
    <property type="entry name" value="Trp/Indoleamine_2_3_dOase-like"/>
</dbReference>
<dbReference type="GO" id="GO:0020037">
    <property type="term" value="F:heme binding"/>
    <property type="evidence" value="ECO:0007669"/>
    <property type="project" value="UniProtKB-UniRule"/>
</dbReference>
<comment type="catalytic activity">
    <reaction evidence="5">
        <text>L-tryptophan + O2 = N-formyl-L-kynurenine</text>
        <dbReference type="Rhea" id="RHEA:24536"/>
        <dbReference type="ChEBI" id="CHEBI:15379"/>
        <dbReference type="ChEBI" id="CHEBI:57912"/>
        <dbReference type="ChEBI" id="CHEBI:58629"/>
    </reaction>
</comment>
<sequence length="422" mass="46962">MLQTADSFISDLFKDYAEHGFLPDGPPLTRLPNPYYEAWESIASELPTLIQTRQIRQKIDELPVCSTEHLATEAEWRRAYVIMGYFTHGYVWGGDKPQDHLPPSIAKPYLEIATHLELPACATYAGLTLWNYKLTHPEADITDPENLQVQTSFTGTRDEEWFMVISVAVEAQGSKLISLMRDAMKAVAANDTELLTALLYSFADGLNNLAIVLRKMYTHNDPAVFYHQLRPFLAGSKNMAHAGLPRGVYYDTGDDAERPGSWMQLSGGSNAQSSLIQTLDIFLGITHSATDGKKASGPAFIHEMRNYMPGPHRRFLENLTAGSTVRDFILSSGEQSSEREAYNAAVTELKNFRDTHIQMVTRYIVMTSRKTIPAQESGKVNLATASTQESQSGQQHSLSGTGGTDLMPFLKQTRDTVRDAKC</sequence>
<feature type="binding site" description="proximal binding residue" evidence="4">
    <location>
        <position position="356"/>
    </location>
    <ligand>
        <name>heme b</name>
        <dbReference type="ChEBI" id="CHEBI:60344"/>
    </ligand>
    <ligandPart>
        <name>Fe</name>
        <dbReference type="ChEBI" id="CHEBI:18248"/>
    </ligandPart>
</feature>
<evidence type="ECO:0000256" key="5">
    <source>
        <dbReference type="RuleBase" id="RU369119"/>
    </source>
</evidence>
<feature type="compositionally biased region" description="Polar residues" evidence="6">
    <location>
        <begin position="383"/>
        <end position="399"/>
    </location>
</feature>
<accession>A0A9W4HLQ7</accession>
<feature type="region of interest" description="Disordered" evidence="6">
    <location>
        <begin position="383"/>
        <end position="422"/>
    </location>
</feature>
<evidence type="ECO:0000256" key="6">
    <source>
        <dbReference type="SAM" id="MobiDB-lite"/>
    </source>
</evidence>
<evidence type="ECO:0000256" key="1">
    <source>
        <dbReference type="ARBA" id="ARBA00007119"/>
    </source>
</evidence>
<evidence type="ECO:0000256" key="4">
    <source>
        <dbReference type="PIRSR" id="PIRSR600898-1"/>
    </source>
</evidence>
<proteinExistence type="inferred from homology"/>
<dbReference type="SUPFAM" id="SSF140959">
    <property type="entry name" value="Indolic compounds 2,3-dioxygenase-like"/>
    <property type="match status" value="1"/>
</dbReference>
<dbReference type="Gene3D" id="1.20.58.480">
    <property type="match status" value="1"/>
</dbReference>
<keyword evidence="5" id="KW-0223">Dioxygenase</keyword>
<organism evidence="7 8">
    <name type="scientific">Penicillium olsonii</name>
    <dbReference type="NCBI Taxonomy" id="99116"/>
    <lineage>
        <taxon>Eukaryota</taxon>
        <taxon>Fungi</taxon>
        <taxon>Dikarya</taxon>
        <taxon>Ascomycota</taxon>
        <taxon>Pezizomycotina</taxon>
        <taxon>Eurotiomycetes</taxon>
        <taxon>Eurotiomycetidae</taxon>
        <taxon>Eurotiales</taxon>
        <taxon>Aspergillaceae</taxon>
        <taxon>Penicillium</taxon>
    </lineage>
</organism>
<dbReference type="PANTHER" id="PTHR28657">
    <property type="entry name" value="INDOLEAMINE 2,3-DIOXYGENASE"/>
    <property type="match status" value="1"/>
</dbReference>
<dbReference type="PANTHER" id="PTHR28657:SF10">
    <property type="entry name" value="INDOLEAMINE 2,3-DIOXYGENASE"/>
    <property type="match status" value="1"/>
</dbReference>
<dbReference type="AlphaFoldDB" id="A0A9W4HLQ7"/>
<comment type="function">
    <text evidence="5">Produces N-formyl-kynurenine through the oxidation of tryptophan.</text>
</comment>
<dbReference type="Pfam" id="PF01231">
    <property type="entry name" value="IDO"/>
    <property type="match status" value="1"/>
</dbReference>
<dbReference type="Proteomes" id="UP001153618">
    <property type="component" value="Unassembled WGS sequence"/>
</dbReference>
<reference evidence="7" key="1">
    <citation type="submission" date="2021-07" db="EMBL/GenBank/DDBJ databases">
        <authorList>
            <person name="Branca A.L. A."/>
        </authorList>
    </citation>
    <scope>NUCLEOTIDE SEQUENCE</scope>
</reference>
<evidence type="ECO:0000313" key="8">
    <source>
        <dbReference type="Proteomes" id="UP001153618"/>
    </source>
</evidence>
<dbReference type="GO" id="GO:0019441">
    <property type="term" value="P:L-tryptophan catabolic process to kynurenine"/>
    <property type="evidence" value="ECO:0007669"/>
    <property type="project" value="UniProtKB-UniRule"/>
</dbReference>
<keyword evidence="5" id="KW-0560">Oxidoreductase</keyword>
<dbReference type="GO" id="GO:0046872">
    <property type="term" value="F:metal ion binding"/>
    <property type="evidence" value="ECO:0007669"/>
    <property type="project" value="UniProtKB-UniRule"/>
</dbReference>
<keyword evidence="3 4" id="KW-0408">Iron</keyword>
<dbReference type="EMBL" id="CAJVOS010000016">
    <property type="protein sequence ID" value="CAG8053981.1"/>
    <property type="molecule type" value="Genomic_DNA"/>
</dbReference>
<evidence type="ECO:0000256" key="3">
    <source>
        <dbReference type="ARBA" id="ARBA00023004"/>
    </source>
</evidence>
<keyword evidence="8" id="KW-1185">Reference proteome</keyword>
<evidence type="ECO:0000313" key="7">
    <source>
        <dbReference type="EMBL" id="CAG8053981.1"/>
    </source>
</evidence>
<dbReference type="GO" id="GO:0005737">
    <property type="term" value="C:cytoplasm"/>
    <property type="evidence" value="ECO:0007669"/>
    <property type="project" value="TreeGrafter"/>
</dbReference>
<dbReference type="InterPro" id="IPR000898">
    <property type="entry name" value="Indolamine_dOase"/>
</dbReference>
<keyword evidence="2 4" id="KW-0479">Metal-binding</keyword>
<dbReference type="GO" id="GO:0034354">
    <property type="term" value="P:'de novo' NAD+ biosynthetic process from L-tryptophan"/>
    <property type="evidence" value="ECO:0007669"/>
    <property type="project" value="TreeGrafter"/>
</dbReference>
<evidence type="ECO:0000256" key="2">
    <source>
        <dbReference type="ARBA" id="ARBA00022723"/>
    </source>
</evidence>
<feature type="compositionally biased region" description="Basic and acidic residues" evidence="6">
    <location>
        <begin position="412"/>
        <end position="422"/>
    </location>
</feature>
<protein>
    <recommendedName>
        <fullName evidence="5">Indoleamine 2,3-dioxygenase</fullName>
        <ecNumber evidence="5">1.13.11.52</ecNumber>
    </recommendedName>
</protein>
<dbReference type="OrthoDB" id="540174at2759"/>
<comment type="similarity">
    <text evidence="1 5">Belongs to the indoleamine 2,3-dioxygenase family.</text>
</comment>
<dbReference type="EC" id="1.13.11.52" evidence="5"/>
<gene>
    <name evidence="7" type="ORF">POLS_LOCUS3348</name>
</gene>
<name>A0A9W4HLQ7_PENOL</name>
<dbReference type="GO" id="GO:0033754">
    <property type="term" value="F:indoleamine 2,3-dioxygenase activity"/>
    <property type="evidence" value="ECO:0007669"/>
    <property type="project" value="UniProtKB-EC"/>
</dbReference>
<comment type="caution">
    <text evidence="7">The sequence shown here is derived from an EMBL/GenBank/DDBJ whole genome shotgun (WGS) entry which is preliminary data.</text>
</comment>
<dbReference type="PROSITE" id="PS00876">
    <property type="entry name" value="IDO_1"/>
    <property type="match status" value="1"/>
</dbReference>